<comment type="pathway">
    <text evidence="1">Carbohydrate metabolism; tricarboxylic acid cycle.</text>
</comment>
<proteinExistence type="inferred from homology"/>
<organism evidence="5 6">
    <name type="scientific">Candidatus Taylorbacteria bacterium RIFCSPHIGHO2_02_FULL_43_32b</name>
    <dbReference type="NCBI Taxonomy" id="1802306"/>
    <lineage>
        <taxon>Bacteria</taxon>
        <taxon>Candidatus Tayloriibacteriota</taxon>
    </lineage>
</organism>
<dbReference type="GO" id="GO:0006099">
    <property type="term" value="P:tricarboxylic acid cycle"/>
    <property type="evidence" value="ECO:0007669"/>
    <property type="project" value="UniProtKB-UniPathway"/>
</dbReference>
<dbReference type="UniPathway" id="UPA00223"/>
<dbReference type="Gene3D" id="1.10.580.10">
    <property type="entry name" value="Citrate Synthase, domain 1"/>
    <property type="match status" value="1"/>
</dbReference>
<dbReference type="AlphaFoldDB" id="A0A1G2MJT8"/>
<dbReference type="Proteomes" id="UP000177130">
    <property type="component" value="Unassembled WGS sequence"/>
</dbReference>
<dbReference type="STRING" id="1802306.A3C72_02570"/>
<protein>
    <recommendedName>
        <fullName evidence="3">citrate synthase (unknown stereospecificity)</fullName>
        <ecNumber evidence="3">2.3.3.16</ecNumber>
    </recommendedName>
</protein>
<evidence type="ECO:0000313" key="6">
    <source>
        <dbReference type="Proteomes" id="UP000177130"/>
    </source>
</evidence>
<evidence type="ECO:0000256" key="3">
    <source>
        <dbReference type="ARBA" id="ARBA00012972"/>
    </source>
</evidence>
<sequence length="247" mass="27617">MPKEVPWKSNITQVGKNKLLTYGVDQEEIIRSFRYEEMVFLLLFGRKPSEVEADLLRAVIVSHVSHGITGQSTIAVRMGADCRSSFLSSALASFLVGSGSVHQGALQSSMDMLKEATEAMSVESYVQDRLSSKKTFYGYGHRFHPKDPRAIILMRLCDEHGFVGKYIRVAREIERIIGPGRGRYMNIEASGGSILLDLGFSSEIAPLIILVGRCPMYAAVYLERMMSESKPFQRLAVYDIVPGKEER</sequence>
<comment type="caution">
    <text evidence="5">The sequence shown here is derived from an EMBL/GenBank/DDBJ whole genome shotgun (WGS) entry which is preliminary data.</text>
</comment>
<dbReference type="SUPFAM" id="SSF48256">
    <property type="entry name" value="Citrate synthase"/>
    <property type="match status" value="1"/>
</dbReference>
<dbReference type="PANTHER" id="PTHR11739">
    <property type="entry name" value="CITRATE SYNTHASE"/>
    <property type="match status" value="1"/>
</dbReference>
<gene>
    <name evidence="5" type="ORF">A3C72_02570</name>
</gene>
<dbReference type="GO" id="GO:0036440">
    <property type="term" value="F:citrate synthase activity"/>
    <property type="evidence" value="ECO:0007669"/>
    <property type="project" value="UniProtKB-EC"/>
</dbReference>
<dbReference type="Pfam" id="PF00285">
    <property type="entry name" value="Citrate_synt"/>
    <property type="match status" value="1"/>
</dbReference>
<dbReference type="GO" id="GO:0005829">
    <property type="term" value="C:cytosol"/>
    <property type="evidence" value="ECO:0007669"/>
    <property type="project" value="TreeGrafter"/>
</dbReference>
<dbReference type="EC" id="2.3.3.16" evidence="3"/>
<dbReference type="InterPro" id="IPR016142">
    <property type="entry name" value="Citrate_synth-like_lrg_a-sub"/>
</dbReference>
<dbReference type="Gene3D" id="1.10.230.10">
    <property type="entry name" value="Cytochrome P450-Terp, domain 2"/>
    <property type="match status" value="1"/>
</dbReference>
<dbReference type="InterPro" id="IPR036969">
    <property type="entry name" value="Citrate_synthase_sf"/>
</dbReference>
<dbReference type="GO" id="GO:0005975">
    <property type="term" value="P:carbohydrate metabolic process"/>
    <property type="evidence" value="ECO:0007669"/>
    <property type="project" value="TreeGrafter"/>
</dbReference>
<dbReference type="InterPro" id="IPR002020">
    <property type="entry name" value="Citrate_synthase"/>
</dbReference>
<dbReference type="EMBL" id="MHRK01000020">
    <property type="protein sequence ID" value="OHA24004.1"/>
    <property type="molecule type" value="Genomic_DNA"/>
</dbReference>
<evidence type="ECO:0000256" key="4">
    <source>
        <dbReference type="ARBA" id="ARBA00022679"/>
    </source>
</evidence>
<evidence type="ECO:0000256" key="2">
    <source>
        <dbReference type="ARBA" id="ARBA00010566"/>
    </source>
</evidence>
<name>A0A1G2MJT8_9BACT</name>
<dbReference type="InterPro" id="IPR016143">
    <property type="entry name" value="Citrate_synth-like_sm_a-sub"/>
</dbReference>
<keyword evidence="4" id="KW-0808">Transferase</keyword>
<dbReference type="PANTHER" id="PTHR11739:SF4">
    <property type="entry name" value="CITRATE SYNTHASE, PEROXISOMAL"/>
    <property type="match status" value="1"/>
</dbReference>
<evidence type="ECO:0000256" key="1">
    <source>
        <dbReference type="ARBA" id="ARBA00005163"/>
    </source>
</evidence>
<reference evidence="5 6" key="1">
    <citation type="journal article" date="2016" name="Nat. Commun.">
        <title>Thousands of microbial genomes shed light on interconnected biogeochemical processes in an aquifer system.</title>
        <authorList>
            <person name="Anantharaman K."/>
            <person name="Brown C.T."/>
            <person name="Hug L.A."/>
            <person name="Sharon I."/>
            <person name="Castelle C.J."/>
            <person name="Probst A.J."/>
            <person name="Thomas B.C."/>
            <person name="Singh A."/>
            <person name="Wilkins M.J."/>
            <person name="Karaoz U."/>
            <person name="Brodie E.L."/>
            <person name="Williams K.H."/>
            <person name="Hubbard S.S."/>
            <person name="Banfield J.F."/>
        </authorList>
    </citation>
    <scope>NUCLEOTIDE SEQUENCE [LARGE SCALE GENOMIC DNA]</scope>
</reference>
<accession>A0A1G2MJT8</accession>
<evidence type="ECO:0000313" key="5">
    <source>
        <dbReference type="EMBL" id="OHA24004.1"/>
    </source>
</evidence>
<comment type="similarity">
    <text evidence="2">Belongs to the citrate synthase family.</text>
</comment>